<evidence type="ECO:0000313" key="1">
    <source>
        <dbReference type="EMBL" id="WDZ84023.1"/>
    </source>
</evidence>
<dbReference type="RefSeq" id="WP_275030580.1">
    <property type="nucleotide sequence ID" value="NZ_CP118615.1"/>
</dbReference>
<evidence type="ECO:0000313" key="2">
    <source>
        <dbReference type="Proteomes" id="UP001219605"/>
    </source>
</evidence>
<keyword evidence="2" id="KW-1185">Reference proteome</keyword>
<evidence type="ECO:0008006" key="3">
    <source>
        <dbReference type="Google" id="ProtNLM"/>
    </source>
</evidence>
<accession>A0ABY7ZPM7</accession>
<reference evidence="1 2" key="1">
    <citation type="submission" date="2023-02" db="EMBL/GenBank/DDBJ databases">
        <authorList>
            <person name="Mo P."/>
        </authorList>
    </citation>
    <scope>NUCLEOTIDE SEQUENCE [LARGE SCALE GENOMIC DNA]</scope>
    <source>
        <strain evidence="1 2">HUAS 3</strain>
    </source>
</reference>
<sequence length="275" mass="28930">MTQPLVYVDAPATTPYRYGLFSAAAVVDPADQREFQAGVEWEPLCVDAPAPTNIAAASDPDRATMVLPDGVPSVKAGVIRLYAGLTGRSVARPDLLERARRALGAVEQQSLEHYVWTGEGDTEVYLADAGTEVLAGSDVTPVPLETGVGLLEARIGDRAGVLGVLWAPRWTGGWFAEKGQSRIEGPRLVGPLGNPIVFAQTTGVGPGGAAPGAGEAWLYGTGPVMVRRSAVFLPKLPEALDRKDNEVFAVAQRFYTVGWSCVVAAVKVKLPGVPA</sequence>
<proteinExistence type="predicted"/>
<organism evidence="1 2">
    <name type="scientific">Micromonospora cathayae</name>
    <dbReference type="NCBI Taxonomy" id="3028804"/>
    <lineage>
        <taxon>Bacteria</taxon>
        <taxon>Bacillati</taxon>
        <taxon>Actinomycetota</taxon>
        <taxon>Actinomycetes</taxon>
        <taxon>Micromonosporales</taxon>
        <taxon>Micromonosporaceae</taxon>
        <taxon>Micromonospora</taxon>
    </lineage>
</organism>
<gene>
    <name evidence="1" type="ORF">PVK37_26705</name>
</gene>
<dbReference type="Proteomes" id="UP001219605">
    <property type="component" value="Chromosome"/>
</dbReference>
<name>A0ABY7ZPM7_9ACTN</name>
<protein>
    <recommendedName>
        <fullName evidence="3">Phage major capsid protein, HK97 family</fullName>
    </recommendedName>
</protein>
<dbReference type="EMBL" id="CP118615">
    <property type="protein sequence ID" value="WDZ84023.1"/>
    <property type="molecule type" value="Genomic_DNA"/>
</dbReference>